<dbReference type="Gene3D" id="3.80.10.10">
    <property type="entry name" value="Ribonuclease Inhibitor"/>
    <property type="match status" value="1"/>
</dbReference>
<reference evidence="2 3" key="1">
    <citation type="submission" date="2016-05" db="EMBL/GenBank/DDBJ databases">
        <title>Genome sequencing reveals origins of a unique bacterial endosymbiosis in the earliest lineages of terrestrial Fungi.</title>
        <authorList>
            <consortium name="DOE Joint Genome Institute"/>
            <person name="Uehling J."/>
            <person name="Gryganskyi A."/>
            <person name="Hameed K."/>
            <person name="Tschaplinski T."/>
            <person name="Misztal P."/>
            <person name="Wu S."/>
            <person name="Desiro A."/>
            <person name="Vande Pol N."/>
            <person name="Du Z.-Y."/>
            <person name="Zienkiewicz A."/>
            <person name="Zienkiewicz K."/>
            <person name="Morin E."/>
            <person name="Tisserant E."/>
            <person name="Splivallo R."/>
            <person name="Hainaut M."/>
            <person name="Henrissat B."/>
            <person name="Ohm R."/>
            <person name="Kuo A."/>
            <person name="Yan J."/>
            <person name="Lipzen A."/>
            <person name="Nolan M."/>
            <person name="Labutti K."/>
            <person name="Barry K."/>
            <person name="Goldstein A."/>
            <person name="Labbe J."/>
            <person name="Schadt C."/>
            <person name="Tuskan G."/>
            <person name="Grigoriev I."/>
            <person name="Martin F."/>
            <person name="Vilgalys R."/>
            <person name="Bonito G."/>
        </authorList>
    </citation>
    <scope>NUCLEOTIDE SEQUENCE [LARGE SCALE GENOMIC DNA]</scope>
    <source>
        <strain evidence="2 3">AG-77</strain>
    </source>
</reference>
<feature type="region of interest" description="Disordered" evidence="1">
    <location>
        <begin position="703"/>
        <end position="733"/>
    </location>
</feature>
<dbReference type="Proteomes" id="UP000078512">
    <property type="component" value="Unassembled WGS sequence"/>
</dbReference>
<evidence type="ECO:0000313" key="3">
    <source>
        <dbReference type="Proteomes" id="UP000078512"/>
    </source>
</evidence>
<gene>
    <name evidence="2" type="ORF">K457DRAFT_135091</name>
</gene>
<organism evidence="2 3">
    <name type="scientific">Linnemannia elongata AG-77</name>
    <dbReference type="NCBI Taxonomy" id="1314771"/>
    <lineage>
        <taxon>Eukaryota</taxon>
        <taxon>Fungi</taxon>
        <taxon>Fungi incertae sedis</taxon>
        <taxon>Mucoromycota</taxon>
        <taxon>Mortierellomycotina</taxon>
        <taxon>Mortierellomycetes</taxon>
        <taxon>Mortierellales</taxon>
        <taxon>Mortierellaceae</taxon>
        <taxon>Linnemannia</taxon>
    </lineage>
</organism>
<proteinExistence type="predicted"/>
<accession>A0A197K4F7</accession>
<evidence type="ECO:0000313" key="2">
    <source>
        <dbReference type="EMBL" id="OAQ32532.1"/>
    </source>
</evidence>
<evidence type="ECO:0000256" key="1">
    <source>
        <dbReference type="SAM" id="MobiDB-lite"/>
    </source>
</evidence>
<evidence type="ECO:0008006" key="4">
    <source>
        <dbReference type="Google" id="ProtNLM"/>
    </source>
</evidence>
<feature type="region of interest" description="Disordered" evidence="1">
    <location>
        <begin position="250"/>
        <end position="269"/>
    </location>
</feature>
<feature type="compositionally biased region" description="Low complexity" evidence="1">
    <location>
        <begin position="703"/>
        <end position="720"/>
    </location>
</feature>
<dbReference type="EMBL" id="KV442024">
    <property type="protein sequence ID" value="OAQ32532.1"/>
    <property type="molecule type" value="Genomic_DNA"/>
</dbReference>
<keyword evidence="3" id="KW-1185">Reference proteome</keyword>
<name>A0A197K4F7_9FUNG</name>
<dbReference type="SUPFAM" id="SSF52047">
    <property type="entry name" value="RNI-like"/>
    <property type="match status" value="1"/>
</dbReference>
<dbReference type="InterPro" id="IPR032675">
    <property type="entry name" value="LRR_dom_sf"/>
</dbReference>
<protein>
    <recommendedName>
        <fullName evidence="4">F-box domain-containing protein</fullName>
    </recommendedName>
</protein>
<dbReference type="OrthoDB" id="2408567at2759"/>
<sequence length="855" mass="98060">MNPLSRLPVECLQHVLHIIHNDDDFSAMARLLLMNKHIASATLPFLYRDPFRLKPDKVEAWNRHRSRPRYYDKLIRMLLSQLPLATLPTAVSLVFAASSADSSPATTTVTATNSNSPLDYLAHIRHLNIPLPDRKELRWSNLSNLHNSHQISYIQSDEFDQLYQSNPFLSRSATSVGDKVLILRRYYHIVFYHEILWSLAHPILEQLQSFSIPMHHFDRYHSVVDRFQNLGLVHFMTSDVFEPIFDDDLDTDSDPDSEPDARNGKKRAMMQRRDELVQEMRRFVQDHVQLFNGRLKSVRCLEDNVWRNTNEEYTNRVQMDLYRFLPPLCNLTRLTHDNWLQFSAHAQLIDLTHVQEFDSDFLPKAWEDIVCNKQSILQRCRALERLQLQTVRAGAFKWAVQEKNDIEQRTGRSAVVKNDRVGWRTLEHDETSSSAHRIHDLVPLKYVTIRKSSSMDTEDINDILFAFNHTLRVVSITEQTFSKMERPTSRHIGHGMVHLPALTFLNLALSSERLVLDPGLLSNCPNLTSLHVRDLTLTYSCRDIVACLPARLDRLGVLQLSGWPALSFDPATLFSTARLGSLSMGVYPWSIGHGAGPRGFIPPVEELYLSYGIQDGALAPPLPTTSTIATDLEIGNIRPRWTWDWHLPHLTRLDLNSEFAYLFKFKMLHGCPALTTLYLNITSTILGTHTRVISESDLFLPTNTSTHSNSDSNSSNESSGSPPPMQHHQSTHDQWQRLCSPSVTSLSLRGDWVIDQEIMPQFLAGMFPNCKNLFIAEWNLPAKQALVKVFRDMPTKYDDALLKVYMFRPSSYEMDRLGIVAYREDADPEDYLSVKLVDMGNLDKYRLLKAPPSSP</sequence>
<dbReference type="AlphaFoldDB" id="A0A197K4F7"/>